<evidence type="ECO:0000256" key="2">
    <source>
        <dbReference type="ARBA" id="ARBA00022737"/>
    </source>
</evidence>
<dbReference type="InterPro" id="IPR001680">
    <property type="entry name" value="WD40_rpt"/>
</dbReference>
<dbReference type="PROSITE" id="PS50294">
    <property type="entry name" value="WD_REPEATS_REGION"/>
    <property type="match status" value="5"/>
</dbReference>
<evidence type="ECO:0000256" key="1">
    <source>
        <dbReference type="ARBA" id="ARBA00022574"/>
    </source>
</evidence>
<dbReference type="PROSITE" id="PS50082">
    <property type="entry name" value="WD_REPEATS_2"/>
    <property type="match status" value="5"/>
</dbReference>
<organism evidence="6 7">
    <name type="scientific">Candidatus Thiomargarita nelsonii</name>
    <dbReference type="NCBI Taxonomy" id="1003181"/>
    <lineage>
        <taxon>Bacteria</taxon>
        <taxon>Pseudomonadati</taxon>
        <taxon>Pseudomonadota</taxon>
        <taxon>Gammaproteobacteria</taxon>
        <taxon>Thiotrichales</taxon>
        <taxon>Thiotrichaceae</taxon>
        <taxon>Thiomargarita</taxon>
    </lineage>
</organism>
<dbReference type="InterPro" id="IPR015943">
    <property type="entry name" value="WD40/YVTN_repeat-like_dom_sf"/>
</dbReference>
<dbReference type="Pfam" id="PF00400">
    <property type="entry name" value="WD40"/>
    <property type="match status" value="1"/>
</dbReference>
<dbReference type="Pfam" id="PF00069">
    <property type="entry name" value="Pkinase"/>
    <property type="match status" value="1"/>
</dbReference>
<dbReference type="SMART" id="SM00220">
    <property type="entry name" value="S_TKc"/>
    <property type="match status" value="1"/>
</dbReference>
<dbReference type="PANTHER" id="PTHR22847">
    <property type="entry name" value="WD40 REPEAT PROTEIN"/>
    <property type="match status" value="1"/>
</dbReference>
<sequence length="821" mass="91246">MKKNLLPVHNEQGQTFSLVDGNIGAGGEGKIWAVHGQPDFVAKIYKKITPQHEPKLKAMLANPPVSAHIAWPVDLLYEQKRLVGFRMPYVRESDSIFKFYHPILRKKKYPYFELKHFYHIAYNLAVAVSKIHDKGHVIGDVNESNILVNSKTLVTIIDTDSFQIKGQQGNIYPSLVGKPEYTPPELQGVNFKSVNRTKEHDYFGLAVLIFQLLMDGIHPTDGIVTSQDSVGRDERIKRGFFPYQKNAVIKPRPTAPPFNQLHPEVQSAFIRCFVDGYRNPCQRPSAIEWQQVLQKASPSIQASPISVKRTSYRVKPQPKLSLFQWALIKRLISNRLDPIRLFIAVFVLFIALVIFWPSSSPNESPLNGELLPPSAKIEPPAAPSQPKIVPLTVRSNIDNNTVFINGKNAGSSPLDVKLPLGSYMVRVEKDGYFPFKGLIDLQQAQNLRVKLQPKPKQLIISSNINNATVSINRKNYGSTPVNVKLPPAFYTVQVLKDGYFPFEKQIYLQQAQNLRVKLRPIDVDTQNGPKYPVPSVAFTLTALKPVVSVAFAPDSQTLVSGGHTVKLWQISTGQPRDTLIQDKVVMSVSFSPDGHKLAWSSHNEIILWDVNTGQPLHTLTGHKNLVMSVSFSPDGHTLASASSDKTIKLWDVRTGQPLHTLTGHKDSVMSVSFSPDGRTLASGSRDQTIKLWEISRAKLLHTLIGHKKMVWSVAYTPDGRILASGSKDKTIKLWKVSSGKALHSLTGHKYGVRSISFSPDGRVLASGSNDNTIKLWAVSTGKRLHSLTGHKKGVLSVCFSPDGSRLASGSDDKTIKLWSSK</sequence>
<dbReference type="InterPro" id="IPR000719">
    <property type="entry name" value="Prot_kinase_dom"/>
</dbReference>
<evidence type="ECO:0000313" key="6">
    <source>
        <dbReference type="EMBL" id="OAD19506.1"/>
    </source>
</evidence>
<keyword evidence="4" id="KW-0812">Transmembrane</keyword>
<name>A0A176RUW4_9GAMM</name>
<keyword evidence="4" id="KW-0472">Membrane</keyword>
<dbReference type="SUPFAM" id="SSF50978">
    <property type="entry name" value="WD40 repeat-like"/>
    <property type="match status" value="1"/>
</dbReference>
<dbReference type="Pfam" id="PF25173">
    <property type="entry name" value="Beta-prop_WDR3_1st"/>
    <property type="match status" value="1"/>
</dbReference>
<reference evidence="6 7" key="1">
    <citation type="submission" date="2016-05" db="EMBL/GenBank/DDBJ databases">
        <title>Single-cell genome of chain-forming Candidatus Thiomargarita nelsonii and comparison to other large sulfur-oxidizing bacteria.</title>
        <authorList>
            <person name="Winkel M."/>
            <person name="Salman V."/>
            <person name="Woyke T."/>
            <person name="Schulz-Vogt H."/>
            <person name="Richter M."/>
            <person name="Flood B."/>
            <person name="Bailey J."/>
            <person name="Amann R."/>
            <person name="Mussmann M."/>
        </authorList>
    </citation>
    <scope>NUCLEOTIDE SEQUENCE [LARGE SCALE GENOMIC DNA]</scope>
    <source>
        <strain evidence="6 7">THI036</strain>
    </source>
</reference>
<dbReference type="SMART" id="SM00320">
    <property type="entry name" value="WD40"/>
    <property type="match status" value="7"/>
</dbReference>
<feature type="domain" description="Protein kinase" evidence="5">
    <location>
        <begin position="17"/>
        <end position="300"/>
    </location>
</feature>
<evidence type="ECO:0000259" key="5">
    <source>
        <dbReference type="PROSITE" id="PS50011"/>
    </source>
</evidence>
<dbReference type="InterPro" id="IPR036322">
    <property type="entry name" value="WD40_repeat_dom_sf"/>
</dbReference>
<dbReference type="EMBL" id="LUTY01002777">
    <property type="protein sequence ID" value="OAD19506.1"/>
    <property type="molecule type" value="Genomic_DNA"/>
</dbReference>
<keyword evidence="2" id="KW-0677">Repeat</keyword>
<feature type="repeat" description="WD" evidence="3">
    <location>
        <begin position="703"/>
        <end position="744"/>
    </location>
</feature>
<dbReference type="InterPro" id="IPR020472">
    <property type="entry name" value="WD40_PAC1"/>
</dbReference>
<feature type="repeat" description="WD" evidence="3">
    <location>
        <begin position="661"/>
        <end position="702"/>
    </location>
</feature>
<dbReference type="InterPro" id="IPR019775">
    <property type="entry name" value="WD40_repeat_CS"/>
</dbReference>
<feature type="repeat" description="WD" evidence="3">
    <location>
        <begin position="787"/>
        <end position="821"/>
    </location>
</feature>
<dbReference type="GO" id="GO:0004672">
    <property type="term" value="F:protein kinase activity"/>
    <property type="evidence" value="ECO:0007669"/>
    <property type="project" value="InterPro"/>
</dbReference>
<dbReference type="PROSITE" id="PS50011">
    <property type="entry name" value="PROTEIN_KINASE_DOM"/>
    <property type="match status" value="1"/>
</dbReference>
<gene>
    <name evidence="6" type="ORF">THIOM_004855</name>
</gene>
<dbReference type="InterPro" id="IPR011009">
    <property type="entry name" value="Kinase-like_dom_sf"/>
</dbReference>
<keyword evidence="1 3" id="KW-0853">WD repeat</keyword>
<comment type="caution">
    <text evidence="6">The sequence shown here is derived from an EMBL/GenBank/DDBJ whole genome shotgun (WGS) entry which is preliminary data.</text>
</comment>
<keyword evidence="7" id="KW-1185">Reference proteome</keyword>
<feature type="repeat" description="WD" evidence="3">
    <location>
        <begin position="745"/>
        <end position="786"/>
    </location>
</feature>
<evidence type="ECO:0000256" key="3">
    <source>
        <dbReference type="PROSITE-ProRule" id="PRU00221"/>
    </source>
</evidence>
<keyword evidence="4" id="KW-1133">Transmembrane helix</keyword>
<feature type="repeat" description="WD" evidence="3">
    <location>
        <begin position="619"/>
        <end position="660"/>
    </location>
</feature>
<dbReference type="Gene3D" id="1.10.510.10">
    <property type="entry name" value="Transferase(Phosphotransferase) domain 1"/>
    <property type="match status" value="1"/>
</dbReference>
<evidence type="ECO:0000313" key="7">
    <source>
        <dbReference type="Proteomes" id="UP000076962"/>
    </source>
</evidence>
<dbReference type="GO" id="GO:0005524">
    <property type="term" value="F:ATP binding"/>
    <property type="evidence" value="ECO:0007669"/>
    <property type="project" value="InterPro"/>
</dbReference>
<dbReference type="InterPro" id="IPR013229">
    <property type="entry name" value="PEGA"/>
</dbReference>
<proteinExistence type="predicted"/>
<accession>A0A176RUW4</accession>
<dbReference type="AlphaFoldDB" id="A0A176RUW4"/>
<dbReference type="PANTHER" id="PTHR22847:SF637">
    <property type="entry name" value="WD REPEAT DOMAIN 5B"/>
    <property type="match status" value="1"/>
</dbReference>
<dbReference type="SUPFAM" id="SSF56112">
    <property type="entry name" value="Protein kinase-like (PK-like)"/>
    <property type="match status" value="1"/>
</dbReference>
<dbReference type="Pfam" id="PF08308">
    <property type="entry name" value="PEGA"/>
    <property type="match status" value="2"/>
</dbReference>
<dbReference type="Gene3D" id="2.130.10.10">
    <property type="entry name" value="YVTN repeat-like/Quinoprotein amine dehydrogenase"/>
    <property type="match status" value="4"/>
</dbReference>
<dbReference type="Proteomes" id="UP000076962">
    <property type="component" value="Unassembled WGS sequence"/>
</dbReference>
<dbReference type="PATRIC" id="fig|1003181.4.peg.6378"/>
<dbReference type="PROSITE" id="PS00678">
    <property type="entry name" value="WD_REPEATS_1"/>
    <property type="match status" value="2"/>
</dbReference>
<protein>
    <submittedName>
        <fullName evidence="6">PEGA domain protein</fullName>
    </submittedName>
</protein>
<evidence type="ECO:0000256" key="4">
    <source>
        <dbReference type="SAM" id="Phobius"/>
    </source>
</evidence>
<dbReference type="CDD" id="cd00200">
    <property type="entry name" value="WD40"/>
    <property type="match status" value="1"/>
</dbReference>
<feature type="transmembrane region" description="Helical" evidence="4">
    <location>
        <begin position="339"/>
        <end position="357"/>
    </location>
</feature>
<dbReference type="PRINTS" id="PR00320">
    <property type="entry name" value="GPROTEINBRPT"/>
</dbReference>